<dbReference type="Pfam" id="PF02604">
    <property type="entry name" value="PhdYeFM_antitox"/>
    <property type="match status" value="1"/>
</dbReference>
<evidence type="ECO:0000256" key="2">
    <source>
        <dbReference type="RuleBase" id="RU362080"/>
    </source>
</evidence>
<evidence type="ECO:0000313" key="3">
    <source>
        <dbReference type="EMBL" id="QCU89780.1"/>
    </source>
</evidence>
<organism evidence="3 4">
    <name type="scientific">Thiomicrorhabdus sediminis</name>
    <dbReference type="NCBI Taxonomy" id="2580412"/>
    <lineage>
        <taxon>Bacteria</taxon>
        <taxon>Pseudomonadati</taxon>
        <taxon>Pseudomonadota</taxon>
        <taxon>Gammaproteobacteria</taxon>
        <taxon>Thiotrichales</taxon>
        <taxon>Piscirickettsiaceae</taxon>
        <taxon>Thiomicrorhabdus</taxon>
    </lineage>
</organism>
<proteinExistence type="inferred from homology"/>
<dbReference type="InterPro" id="IPR036165">
    <property type="entry name" value="YefM-like_sf"/>
</dbReference>
<comment type="function">
    <text evidence="2">Antitoxin component of a type II toxin-antitoxin (TA) system.</text>
</comment>
<keyword evidence="4" id="KW-1185">Reference proteome</keyword>
<dbReference type="PANTHER" id="PTHR33713">
    <property type="entry name" value="ANTITOXIN YAFN-RELATED"/>
    <property type="match status" value="1"/>
</dbReference>
<dbReference type="Gene3D" id="6.10.250.330">
    <property type="match status" value="1"/>
</dbReference>
<accession>A0A4P9K5N2</accession>
<name>A0A4P9K5N2_9GAMM</name>
<comment type="similarity">
    <text evidence="1 2">Belongs to the phD/YefM antitoxin family.</text>
</comment>
<sequence>MNMNGGQCTHFRANFVWLKDLPRSCRSQTSCAKSGRVFRTMYQVSDMKTISFKEFEKDLARTLDQMHESQDPILITRPKKDLIVVMSQNYYNSMMETLYLMQSPNNTKRLLDSISSLNNRD</sequence>
<evidence type="ECO:0000256" key="1">
    <source>
        <dbReference type="ARBA" id="ARBA00009981"/>
    </source>
</evidence>
<dbReference type="SUPFAM" id="SSF143120">
    <property type="entry name" value="YefM-like"/>
    <property type="match status" value="1"/>
</dbReference>
<dbReference type="PANTHER" id="PTHR33713:SF6">
    <property type="entry name" value="ANTITOXIN YEFM"/>
    <property type="match status" value="1"/>
</dbReference>
<protein>
    <recommendedName>
        <fullName evidence="2">Antitoxin</fullName>
    </recommendedName>
</protein>
<evidence type="ECO:0000313" key="4">
    <source>
        <dbReference type="Proteomes" id="UP000304864"/>
    </source>
</evidence>
<dbReference type="AlphaFoldDB" id="A0A4P9K5N2"/>
<dbReference type="Proteomes" id="UP000304864">
    <property type="component" value="Chromosome"/>
</dbReference>
<dbReference type="OrthoDB" id="9802003at2"/>
<gene>
    <name evidence="3" type="ORF">FE785_03570</name>
</gene>
<reference evidence="3 4" key="1">
    <citation type="submission" date="2019-05" db="EMBL/GenBank/DDBJ databases">
        <title>Thiomicrorhabdus sediminis sp. nov, a novel sulfur-oxidizing bacterium isolated from coastal sediment.</title>
        <authorList>
            <person name="Liu X."/>
        </authorList>
    </citation>
    <scope>NUCLEOTIDE SEQUENCE [LARGE SCALE GENOMIC DNA]</scope>
    <source>
        <strain evidence="3 4">G1</strain>
    </source>
</reference>
<dbReference type="Gene3D" id="3.40.1620.10">
    <property type="entry name" value="YefM-like domain"/>
    <property type="match status" value="1"/>
</dbReference>
<dbReference type="KEGG" id="thig:FE785_03570"/>
<dbReference type="EMBL" id="CP040602">
    <property type="protein sequence ID" value="QCU89780.1"/>
    <property type="molecule type" value="Genomic_DNA"/>
</dbReference>
<dbReference type="InterPro" id="IPR006442">
    <property type="entry name" value="Antitoxin_Phd/YefM"/>
</dbReference>
<dbReference type="InterPro" id="IPR051405">
    <property type="entry name" value="phD/YefM_antitoxin"/>
</dbReference>